<evidence type="ECO:0000259" key="7">
    <source>
        <dbReference type="PROSITE" id="PS50175"/>
    </source>
</evidence>
<dbReference type="InterPro" id="IPR012337">
    <property type="entry name" value="RNaseH-like_sf"/>
</dbReference>
<feature type="domain" description="Integrase catalytic" evidence="8">
    <location>
        <begin position="1398"/>
        <end position="1580"/>
    </location>
</feature>
<dbReference type="Gene3D" id="3.30.70.270">
    <property type="match status" value="1"/>
</dbReference>
<evidence type="ECO:0000256" key="4">
    <source>
        <dbReference type="ARBA" id="ARBA00023242"/>
    </source>
</evidence>
<dbReference type="CDD" id="cd01644">
    <property type="entry name" value="RT_pepA17"/>
    <property type="match status" value="1"/>
</dbReference>
<dbReference type="PANTHER" id="PTHR47331">
    <property type="entry name" value="PHD-TYPE DOMAIN-CONTAINING PROTEIN"/>
    <property type="match status" value="1"/>
</dbReference>
<organism evidence="10 11">
    <name type="scientific">Galleria mellonella</name>
    <name type="common">Greater wax moth</name>
    <dbReference type="NCBI Taxonomy" id="7137"/>
    <lineage>
        <taxon>Eukaryota</taxon>
        <taxon>Metazoa</taxon>
        <taxon>Ecdysozoa</taxon>
        <taxon>Arthropoda</taxon>
        <taxon>Hexapoda</taxon>
        <taxon>Insecta</taxon>
        <taxon>Pterygota</taxon>
        <taxon>Neoptera</taxon>
        <taxon>Endopterygota</taxon>
        <taxon>Lepidoptera</taxon>
        <taxon>Glossata</taxon>
        <taxon>Ditrysia</taxon>
        <taxon>Pyraloidea</taxon>
        <taxon>Pyralidae</taxon>
        <taxon>Galleriinae</taxon>
        <taxon>Galleria</taxon>
    </lineage>
</organism>
<dbReference type="Pfam" id="PF17921">
    <property type="entry name" value="Integrase_H2C2"/>
    <property type="match status" value="1"/>
</dbReference>
<feature type="coiled-coil region" evidence="5">
    <location>
        <begin position="44"/>
        <end position="100"/>
    </location>
</feature>
<dbReference type="CDD" id="cd00303">
    <property type="entry name" value="retropepsin_like"/>
    <property type="match status" value="1"/>
</dbReference>
<keyword evidence="2" id="KW-0805">Transcription regulation</keyword>
<sequence length="1649" mass="186396">MSSEPTPSCYVPQVNPDSNIGGVEGATAHSIRSTKSGSRHSSAIIKAQKAAAEALVLRRRLERELDIVTRERERERQLAALQVEVENSELRAELAAIEANGSCTGSRASHRSSTRVVNDTERWVENTQFIKSHEDRDIRDISAVECGQQCFVPLPGSSVLPPTATRAAASPVIACISQPCNNGVPVAVDISPPLINTDANILKAVADTAAAAKALASGRVANLELFPFFGNPLQWLQFKRIYDVTKSNFSTLGNLSRLQSVLKGPAYEAVATLLMATDDPDEVVRALEENFARPEFIVFREVSHLKNLPRLGNDLKELSTLANRVRNSIATIKLLNQSEYLYSPELFYAVLGKLNPTMKIRWTDFATQDTTRRPKLELLSEFLRRELDQHIRFGLSPESSCRPHVYLKVIPITVSGPKGSSDVFALLDDGSTATLIDSSVATRIDATGQQRKITVNGIGGLERHVTVSYVNFHIKGRHTQETFLVKNAKSMNSLSLQPQTIRRQDIETFSHLNDLVDVLSNEDATPTVLIGAEDWHLSINRDIRVGKKNEPVACLTSLGWTLYGASSSKTKLVEFVNHGIFIESSKDDNLESLIKEQYKIDSLGISKTESQLNIQEQRAVDILEITSRRLPSGRFELGMPWRHDIQHVPGSYPQALSRFLSLERRMSKDATFAKAYCDFITNMITKGYAEECAFESYYSNRRDDKHSDSIRFYLPHFGIYHPQKHKLRVVHDAAAKNEGISLNSLLLPGPDLLQSLLKILFCFREGHFAMMADIKEMFPQVRIREQDRDAFRFLWRHDKLQPIKEFRMTSVIFGACCSPFIAQFIKKKNAQDYENLYPKATNAILCHHYMDDYIDSLDDIDEAAQLASDIITVHKAACFEMRGWISNEPTALKLVPEDLRAVQPLEIDVCNSVTNVRALGMSWNPATDNLGFRTGISETYPNSLTKRKVLSHIMRVYDPLGLLGPIVIKGRILFQKTWRSNVDWDTELSQTETSRWNDWFKELLNASELAYVCVAYWRLIYADGDIKLTLISSKARVSPLKPVSIPRLELQAALIASRLAITVKDSHRKKAVCTFFWTDSMTVLQWLRGDARCYKPFVAHRVGEILENSSVNEWRWVPTDMNVADDATRLRPINLDSSHRWFCGPSFLHNSPENWPKEPVNIAPVLEELKCQPQELVGFTSFNSDLAFPVTANFDFFSDWTRLLRATARVHQAVAIFREILANIRNSKLNGEVFRSRRRSTSTILLPLDADLIKTAERHILQRTQLDSFGEEYKLILNSKPILRNSRLSKLSPTIGEDKLLHLAGRIKAVEDVDPDTKFPILLDGRHPVVHLLVHFYHCRAGHANHELVINELRQKFWLVSLRNTVRSVARQCPFCRIRRALPMDPARGDLPQQRLAHHQRPFTYTGVDYFGPVTMTIGRRHEKRYIALFTCLSSRAIHLEVVHSLSADSAIMSLRRFIARRGTLTTIFSDNGTAFIGANRILKEFYTSDVKKFAATKGITWSFIPPAAPTFGGCWERLVRSVKVALKATLKERSPKEEILTTLVAEAEAIVNSRPLTHVSSDPDEPTTLTPFYFLIGTSSNQITPPLEDRDLIGRSDWRKALRLADHFWNRWVREVLPTMQLRVQTKGTQDLQVGDVVFIVDESLPRG</sequence>
<dbReference type="InterPro" id="IPR036397">
    <property type="entry name" value="RNaseH_sf"/>
</dbReference>
<dbReference type="InterPro" id="IPR041588">
    <property type="entry name" value="Integrase_H2C2"/>
</dbReference>
<dbReference type="PROSITE" id="PS51516">
    <property type="entry name" value="SOX_C"/>
    <property type="match status" value="1"/>
</dbReference>
<dbReference type="GeneID" id="128200994"/>
<keyword evidence="5" id="KW-0175">Coiled coil</keyword>
<feature type="domain" description="Peptidase A2" evidence="7">
    <location>
        <begin position="423"/>
        <end position="506"/>
    </location>
</feature>
<dbReference type="InterPro" id="IPR008042">
    <property type="entry name" value="Retrotrans_Pao"/>
</dbReference>
<evidence type="ECO:0000259" key="8">
    <source>
        <dbReference type="PROSITE" id="PS50994"/>
    </source>
</evidence>
<evidence type="ECO:0000313" key="11">
    <source>
        <dbReference type="RefSeq" id="XP_052752379.1"/>
    </source>
</evidence>
<dbReference type="PROSITE" id="PS50994">
    <property type="entry name" value="INTEGRASE"/>
    <property type="match status" value="1"/>
</dbReference>
<evidence type="ECO:0000256" key="3">
    <source>
        <dbReference type="ARBA" id="ARBA00023163"/>
    </source>
</evidence>
<dbReference type="Gene3D" id="3.10.10.10">
    <property type="entry name" value="HIV Type 1 Reverse Transcriptase, subunit A, domain 1"/>
    <property type="match status" value="1"/>
</dbReference>
<keyword evidence="10" id="KW-1185">Reference proteome</keyword>
<evidence type="ECO:0000256" key="5">
    <source>
        <dbReference type="SAM" id="Coils"/>
    </source>
</evidence>
<dbReference type="SUPFAM" id="SSF56672">
    <property type="entry name" value="DNA/RNA polymerases"/>
    <property type="match status" value="1"/>
</dbReference>
<name>A0ABM3MMG5_GALME</name>
<dbReference type="SUPFAM" id="SSF53098">
    <property type="entry name" value="Ribonuclease H-like"/>
    <property type="match status" value="1"/>
</dbReference>
<dbReference type="PANTHER" id="PTHR47331:SF1">
    <property type="entry name" value="GAG-LIKE PROTEIN"/>
    <property type="match status" value="1"/>
</dbReference>
<dbReference type="InterPro" id="IPR040676">
    <property type="entry name" value="DUF5641"/>
</dbReference>
<keyword evidence="1" id="KW-0378">Hydrolase</keyword>
<dbReference type="InterPro" id="IPR001995">
    <property type="entry name" value="Peptidase_A2_cat"/>
</dbReference>
<dbReference type="InterPro" id="IPR001584">
    <property type="entry name" value="Integrase_cat-core"/>
</dbReference>
<keyword evidence="4" id="KW-0539">Nucleus</keyword>
<dbReference type="Pfam" id="PF05380">
    <property type="entry name" value="Peptidase_A17"/>
    <property type="match status" value="2"/>
</dbReference>
<dbReference type="RefSeq" id="XP_052752379.1">
    <property type="nucleotide sequence ID" value="XM_052896419.1"/>
</dbReference>
<dbReference type="Proteomes" id="UP001652740">
    <property type="component" value="Unplaced"/>
</dbReference>
<dbReference type="Gene3D" id="3.30.420.10">
    <property type="entry name" value="Ribonuclease H-like superfamily/Ribonuclease H"/>
    <property type="match status" value="1"/>
</dbReference>
<dbReference type="Pfam" id="PF18701">
    <property type="entry name" value="DUF5641"/>
    <property type="match status" value="1"/>
</dbReference>
<dbReference type="InterPro" id="IPR043502">
    <property type="entry name" value="DNA/RNA_pol_sf"/>
</dbReference>
<dbReference type="Gene3D" id="2.40.70.10">
    <property type="entry name" value="Acid Proteases"/>
    <property type="match status" value="1"/>
</dbReference>
<evidence type="ECO:0000256" key="6">
    <source>
        <dbReference type="SAM" id="MobiDB-lite"/>
    </source>
</evidence>
<evidence type="ECO:0000313" key="10">
    <source>
        <dbReference type="Proteomes" id="UP001652740"/>
    </source>
</evidence>
<evidence type="ECO:0000259" key="9">
    <source>
        <dbReference type="PROSITE" id="PS51516"/>
    </source>
</evidence>
<dbReference type="InterPro" id="IPR021109">
    <property type="entry name" value="Peptidase_aspartic_dom_sf"/>
</dbReference>
<dbReference type="InterPro" id="IPR021934">
    <property type="entry name" value="Sox_C"/>
</dbReference>
<evidence type="ECO:0000256" key="1">
    <source>
        <dbReference type="ARBA" id="ARBA00022801"/>
    </source>
</evidence>
<keyword evidence="3" id="KW-0804">Transcription</keyword>
<protein>
    <submittedName>
        <fullName evidence="11">Uncharacterized protein LOC128200994</fullName>
    </submittedName>
</protein>
<feature type="domain" description="Sox C-terminal" evidence="9">
    <location>
        <begin position="319"/>
        <end position="441"/>
    </location>
</feature>
<dbReference type="InterPro" id="IPR005312">
    <property type="entry name" value="DUF1759"/>
</dbReference>
<feature type="region of interest" description="Disordered" evidence="6">
    <location>
        <begin position="1"/>
        <end position="28"/>
    </location>
</feature>
<proteinExistence type="predicted"/>
<accession>A0ABM3MMG5</accession>
<reference evidence="11" key="1">
    <citation type="submission" date="2025-08" db="UniProtKB">
        <authorList>
            <consortium name="RefSeq"/>
        </authorList>
    </citation>
    <scope>IDENTIFICATION</scope>
    <source>
        <tissue evidence="11">Whole larvae</tissue>
    </source>
</reference>
<dbReference type="InterPro" id="IPR043128">
    <property type="entry name" value="Rev_trsase/Diguanyl_cyclase"/>
</dbReference>
<dbReference type="PROSITE" id="PS50175">
    <property type="entry name" value="ASP_PROT_RETROV"/>
    <property type="match status" value="1"/>
</dbReference>
<gene>
    <name evidence="11" type="primary">LOC128200994</name>
</gene>
<evidence type="ECO:0000256" key="2">
    <source>
        <dbReference type="ARBA" id="ARBA00023015"/>
    </source>
</evidence>
<dbReference type="Pfam" id="PF03564">
    <property type="entry name" value="DUF1759"/>
    <property type="match status" value="1"/>
</dbReference>